<accession>A0A0D0DY05</accession>
<proteinExistence type="predicted"/>
<dbReference type="STRING" id="930991.A0A0D0DY05"/>
<dbReference type="InParanoid" id="A0A0D0DY05"/>
<sequence length="163" mass="18391">MLRYTTGPCSNTRMQCLDSKPLEIKRGEHGLGAFARGDINSGRFIGTYVGQILTTGSADHTAEITKHNSLNYLFEVTPDNDDVQLPIFDAAYIGNATRFLNHKAGNHDNVEAQTLLVNGEHQIGFFTKKKVKAREELFLDYGTKYWNDDATQYLCHNTEHHDK</sequence>
<dbReference type="EMBL" id="KN825068">
    <property type="protein sequence ID" value="KIK95041.1"/>
    <property type="molecule type" value="Genomic_DNA"/>
</dbReference>
<feature type="domain" description="SET" evidence="3">
    <location>
        <begin position="20"/>
        <end position="142"/>
    </location>
</feature>
<dbReference type="PROSITE" id="PS50280">
    <property type="entry name" value="SET"/>
    <property type="match status" value="1"/>
</dbReference>
<evidence type="ECO:0000256" key="2">
    <source>
        <dbReference type="ARBA" id="ARBA00023163"/>
    </source>
</evidence>
<protein>
    <recommendedName>
        <fullName evidence="3">SET domain-containing protein</fullName>
    </recommendedName>
</protein>
<dbReference type="AlphaFoldDB" id="A0A0D0DY05"/>
<keyword evidence="2" id="KW-0804">Transcription</keyword>
<dbReference type="GO" id="GO:0003682">
    <property type="term" value="F:chromatin binding"/>
    <property type="evidence" value="ECO:0007669"/>
    <property type="project" value="TreeGrafter"/>
</dbReference>
<dbReference type="InterPro" id="IPR001214">
    <property type="entry name" value="SET_dom"/>
</dbReference>
<evidence type="ECO:0000313" key="4">
    <source>
        <dbReference type="EMBL" id="KIK95041.1"/>
    </source>
</evidence>
<reference evidence="4 5" key="1">
    <citation type="submission" date="2014-04" db="EMBL/GenBank/DDBJ databases">
        <authorList>
            <consortium name="DOE Joint Genome Institute"/>
            <person name="Kuo A."/>
            <person name="Kohler A."/>
            <person name="Jargeat P."/>
            <person name="Nagy L.G."/>
            <person name="Floudas D."/>
            <person name="Copeland A."/>
            <person name="Barry K.W."/>
            <person name="Cichocki N."/>
            <person name="Veneault-Fourrey C."/>
            <person name="LaButti K."/>
            <person name="Lindquist E.A."/>
            <person name="Lipzen A."/>
            <person name="Lundell T."/>
            <person name="Morin E."/>
            <person name="Murat C."/>
            <person name="Sun H."/>
            <person name="Tunlid A."/>
            <person name="Henrissat B."/>
            <person name="Grigoriev I.V."/>
            <person name="Hibbett D.S."/>
            <person name="Martin F."/>
            <person name="Nordberg H.P."/>
            <person name="Cantor M.N."/>
            <person name="Hua S.X."/>
        </authorList>
    </citation>
    <scope>NUCLEOTIDE SEQUENCE [LARGE SCALE GENOMIC DNA]</scope>
    <source>
        <strain evidence="4 5">Ve08.2h10</strain>
    </source>
</reference>
<evidence type="ECO:0000256" key="1">
    <source>
        <dbReference type="ARBA" id="ARBA00023015"/>
    </source>
</evidence>
<evidence type="ECO:0000259" key="3">
    <source>
        <dbReference type="PROSITE" id="PS50280"/>
    </source>
</evidence>
<dbReference type="GO" id="GO:0005634">
    <property type="term" value="C:nucleus"/>
    <property type="evidence" value="ECO:0007669"/>
    <property type="project" value="TreeGrafter"/>
</dbReference>
<keyword evidence="1" id="KW-0805">Transcription regulation</keyword>
<evidence type="ECO:0000313" key="5">
    <source>
        <dbReference type="Proteomes" id="UP000054538"/>
    </source>
</evidence>
<dbReference type="OrthoDB" id="6141102at2759"/>
<dbReference type="InterPro" id="IPR046341">
    <property type="entry name" value="SET_dom_sf"/>
</dbReference>
<keyword evidence="5" id="KW-1185">Reference proteome</keyword>
<dbReference type="InterPro" id="IPR045318">
    <property type="entry name" value="EZH1/2-like"/>
</dbReference>
<gene>
    <name evidence="4" type="ORF">PAXRUDRAFT_410373</name>
</gene>
<dbReference type="GO" id="GO:0046976">
    <property type="term" value="F:histone H3K27 methyltransferase activity"/>
    <property type="evidence" value="ECO:0007669"/>
    <property type="project" value="TreeGrafter"/>
</dbReference>
<dbReference type="Pfam" id="PF00856">
    <property type="entry name" value="SET"/>
    <property type="match status" value="1"/>
</dbReference>
<dbReference type="SMART" id="SM00317">
    <property type="entry name" value="SET"/>
    <property type="match status" value="1"/>
</dbReference>
<dbReference type="SUPFAM" id="SSF82199">
    <property type="entry name" value="SET domain"/>
    <property type="match status" value="1"/>
</dbReference>
<dbReference type="GO" id="GO:0031507">
    <property type="term" value="P:heterochromatin formation"/>
    <property type="evidence" value="ECO:0007669"/>
    <property type="project" value="TreeGrafter"/>
</dbReference>
<dbReference type="PANTHER" id="PTHR45747:SF4">
    <property type="entry name" value="HISTONE-LYSINE N-METHYLTRANSFERASE E(Z)"/>
    <property type="match status" value="1"/>
</dbReference>
<dbReference type="Gene3D" id="2.170.270.10">
    <property type="entry name" value="SET domain"/>
    <property type="match status" value="1"/>
</dbReference>
<dbReference type="Proteomes" id="UP000054538">
    <property type="component" value="Unassembled WGS sequence"/>
</dbReference>
<organism evidence="4 5">
    <name type="scientific">Paxillus rubicundulus Ve08.2h10</name>
    <dbReference type="NCBI Taxonomy" id="930991"/>
    <lineage>
        <taxon>Eukaryota</taxon>
        <taxon>Fungi</taxon>
        <taxon>Dikarya</taxon>
        <taxon>Basidiomycota</taxon>
        <taxon>Agaricomycotina</taxon>
        <taxon>Agaricomycetes</taxon>
        <taxon>Agaricomycetidae</taxon>
        <taxon>Boletales</taxon>
        <taxon>Paxilineae</taxon>
        <taxon>Paxillaceae</taxon>
        <taxon>Paxillus</taxon>
    </lineage>
</organism>
<name>A0A0D0DY05_9AGAM</name>
<dbReference type="PANTHER" id="PTHR45747">
    <property type="entry name" value="HISTONE-LYSINE N-METHYLTRANSFERASE E(Z)"/>
    <property type="match status" value="1"/>
</dbReference>
<dbReference type="HOGENOM" id="CLU_020840_9_1_1"/>
<reference evidence="5" key="2">
    <citation type="submission" date="2015-01" db="EMBL/GenBank/DDBJ databases">
        <title>Evolutionary Origins and Diversification of the Mycorrhizal Mutualists.</title>
        <authorList>
            <consortium name="DOE Joint Genome Institute"/>
            <consortium name="Mycorrhizal Genomics Consortium"/>
            <person name="Kohler A."/>
            <person name="Kuo A."/>
            <person name="Nagy L.G."/>
            <person name="Floudas D."/>
            <person name="Copeland A."/>
            <person name="Barry K.W."/>
            <person name="Cichocki N."/>
            <person name="Veneault-Fourrey C."/>
            <person name="LaButti K."/>
            <person name="Lindquist E.A."/>
            <person name="Lipzen A."/>
            <person name="Lundell T."/>
            <person name="Morin E."/>
            <person name="Murat C."/>
            <person name="Riley R."/>
            <person name="Ohm R."/>
            <person name="Sun H."/>
            <person name="Tunlid A."/>
            <person name="Henrissat B."/>
            <person name="Grigoriev I.V."/>
            <person name="Hibbett D.S."/>
            <person name="Martin F."/>
        </authorList>
    </citation>
    <scope>NUCLEOTIDE SEQUENCE [LARGE SCALE GENOMIC DNA]</scope>
    <source>
        <strain evidence="5">Ve08.2h10</strain>
    </source>
</reference>